<evidence type="ECO:0008006" key="4">
    <source>
        <dbReference type="Google" id="ProtNLM"/>
    </source>
</evidence>
<feature type="transmembrane region" description="Helical" evidence="1">
    <location>
        <begin position="6"/>
        <end position="26"/>
    </location>
</feature>
<organism evidence="2 3">
    <name type="scientific">Streptomyces cuspidosporus</name>
    <dbReference type="NCBI Taxonomy" id="66882"/>
    <lineage>
        <taxon>Bacteria</taxon>
        <taxon>Bacillati</taxon>
        <taxon>Actinomycetota</taxon>
        <taxon>Actinomycetes</taxon>
        <taxon>Kitasatosporales</taxon>
        <taxon>Streptomycetaceae</taxon>
        <taxon>Streptomyces</taxon>
    </lineage>
</organism>
<evidence type="ECO:0000313" key="3">
    <source>
        <dbReference type="Proteomes" id="UP001500253"/>
    </source>
</evidence>
<dbReference type="Proteomes" id="UP001500253">
    <property type="component" value="Unassembled WGS sequence"/>
</dbReference>
<name>A0ABN3FYB4_9ACTN</name>
<keyword evidence="1" id="KW-0472">Membrane</keyword>
<comment type="caution">
    <text evidence="2">The sequence shown here is derived from an EMBL/GenBank/DDBJ whole genome shotgun (WGS) entry which is preliminary data.</text>
</comment>
<keyword evidence="3" id="KW-1185">Reference proteome</keyword>
<dbReference type="EMBL" id="BAAASD010000008">
    <property type="protein sequence ID" value="GAA2340216.1"/>
    <property type="molecule type" value="Genomic_DNA"/>
</dbReference>
<accession>A0ABN3FYB4</accession>
<sequence>MDQGLAAIYGAMVGAVATGATALITARSTFGVQKHQARREAYHAFLLALRELYDPAQRCLRVAIDRAEGIPTSVTPEELTDLSREVVLLIQSMRRTHVAVELEGTGAVTEMARTAADAAHDHALTAVSLVASFDIGRHITPAEKANAEAAFRRTVVATNSFAQAARSQL</sequence>
<evidence type="ECO:0000313" key="2">
    <source>
        <dbReference type="EMBL" id="GAA2340216.1"/>
    </source>
</evidence>
<protein>
    <recommendedName>
        <fullName evidence="4">Proline dehydrogenase</fullName>
    </recommendedName>
</protein>
<evidence type="ECO:0000256" key="1">
    <source>
        <dbReference type="SAM" id="Phobius"/>
    </source>
</evidence>
<keyword evidence="1" id="KW-1133">Transmembrane helix</keyword>
<proteinExistence type="predicted"/>
<reference evidence="2 3" key="1">
    <citation type="journal article" date="2019" name="Int. J. Syst. Evol. Microbiol.">
        <title>The Global Catalogue of Microorganisms (GCM) 10K type strain sequencing project: providing services to taxonomists for standard genome sequencing and annotation.</title>
        <authorList>
            <consortium name="The Broad Institute Genomics Platform"/>
            <consortium name="The Broad Institute Genome Sequencing Center for Infectious Disease"/>
            <person name="Wu L."/>
            <person name="Ma J."/>
        </authorList>
    </citation>
    <scope>NUCLEOTIDE SEQUENCE [LARGE SCALE GENOMIC DNA]</scope>
    <source>
        <strain evidence="2 3">JCM 4316</strain>
    </source>
</reference>
<gene>
    <name evidence="2" type="ORF">GCM10010246_26450</name>
</gene>
<keyword evidence="1" id="KW-0812">Transmembrane</keyword>